<keyword evidence="4" id="KW-0479">Metal-binding</keyword>
<dbReference type="Gene3D" id="3.40.390.10">
    <property type="entry name" value="Collagenase (Catalytic Domain)"/>
    <property type="match status" value="2"/>
</dbReference>
<dbReference type="VEuPathDB" id="VectorBase:HLOH_060028"/>
<dbReference type="PANTHER" id="PTHR11733:SF241">
    <property type="entry name" value="GH26575P-RELATED"/>
    <property type="match status" value="1"/>
</dbReference>
<feature type="domain" description="Peptidase M13 N-terminal" evidence="9">
    <location>
        <begin position="38"/>
        <end position="393"/>
    </location>
</feature>
<evidence type="ECO:0000256" key="6">
    <source>
        <dbReference type="ARBA" id="ARBA00022833"/>
    </source>
</evidence>
<evidence type="ECO:0000259" key="8">
    <source>
        <dbReference type="Pfam" id="PF01431"/>
    </source>
</evidence>
<evidence type="ECO:0000256" key="4">
    <source>
        <dbReference type="ARBA" id="ARBA00022723"/>
    </source>
</evidence>
<evidence type="ECO:0000256" key="7">
    <source>
        <dbReference type="ARBA" id="ARBA00023049"/>
    </source>
</evidence>
<dbReference type="Proteomes" id="UP000821853">
    <property type="component" value="Chromosome 9"/>
</dbReference>
<dbReference type="AlphaFoldDB" id="A0A9J6H2U1"/>
<keyword evidence="5" id="KW-0378">Hydrolase</keyword>
<evidence type="ECO:0000256" key="5">
    <source>
        <dbReference type="ARBA" id="ARBA00022801"/>
    </source>
</evidence>
<dbReference type="InterPro" id="IPR024079">
    <property type="entry name" value="MetalloPept_cat_dom_sf"/>
</dbReference>
<evidence type="ECO:0000256" key="2">
    <source>
        <dbReference type="ARBA" id="ARBA00007357"/>
    </source>
</evidence>
<dbReference type="GO" id="GO:0004222">
    <property type="term" value="F:metalloendopeptidase activity"/>
    <property type="evidence" value="ECO:0007669"/>
    <property type="project" value="InterPro"/>
</dbReference>
<dbReference type="OrthoDB" id="6495030at2759"/>
<dbReference type="InterPro" id="IPR000718">
    <property type="entry name" value="Peptidase_M13"/>
</dbReference>
<dbReference type="GO" id="GO:0005886">
    <property type="term" value="C:plasma membrane"/>
    <property type="evidence" value="ECO:0007669"/>
    <property type="project" value="TreeGrafter"/>
</dbReference>
<keyword evidence="6" id="KW-0862">Zinc</keyword>
<evidence type="ECO:0000313" key="11">
    <source>
        <dbReference type="Proteomes" id="UP000821853"/>
    </source>
</evidence>
<dbReference type="GO" id="GO:0016485">
    <property type="term" value="P:protein processing"/>
    <property type="evidence" value="ECO:0007669"/>
    <property type="project" value="TreeGrafter"/>
</dbReference>
<evidence type="ECO:0000256" key="3">
    <source>
        <dbReference type="ARBA" id="ARBA00022670"/>
    </source>
</evidence>
<dbReference type="PANTHER" id="PTHR11733">
    <property type="entry name" value="ZINC METALLOPROTEASE FAMILY M13 NEPRILYSIN-RELATED"/>
    <property type="match status" value="1"/>
</dbReference>
<evidence type="ECO:0000256" key="1">
    <source>
        <dbReference type="ARBA" id="ARBA00001947"/>
    </source>
</evidence>
<comment type="cofactor">
    <cofactor evidence="1">
        <name>Zn(2+)</name>
        <dbReference type="ChEBI" id="CHEBI:29105"/>
    </cofactor>
</comment>
<feature type="domain" description="Peptidase M13 C-terminal" evidence="8">
    <location>
        <begin position="556"/>
        <end position="639"/>
    </location>
</feature>
<evidence type="ECO:0000259" key="9">
    <source>
        <dbReference type="Pfam" id="PF05649"/>
    </source>
</evidence>
<evidence type="ECO:0000313" key="10">
    <source>
        <dbReference type="EMBL" id="KAH9381023.1"/>
    </source>
</evidence>
<comment type="caution">
    <text evidence="10">The sequence shown here is derived from an EMBL/GenBank/DDBJ whole genome shotgun (WGS) entry which is preliminary data.</text>
</comment>
<sequence length="643" mass="73468">MLFTRWVRNKPTIGFCDKPDCVRHAQELLAAMDSSASPCDNFYKFTCGSWRPKRMESSMIGRIYDESAEIAISEMESKADAVLPVAAEFYQTCADKRAQKESELAIFNSLKEDMGLTWPNRKRSAKIDPLTVLLNLTINWNFHMLFNLRAFPIYKGRPQTLYIRRGILSSWRPLELQTFTENVRRHLKQLSVTITKEEVENLFVVVRNISSSALNVPPGATNEVLIRLENFAKHMKTRTADTWKKLLNGFHKPDYSWNPESFVFVEDTRILLQFDSLLKEYQTREESLLEGFSWVYIQSMLWSVVGNHELLPPDGNADLMEKFKKSCLDNVQSFFGLVVSARHLYARYNDTVRKKLDTFYESVRGQAVTDVKAAGWIQDSIKEKVITKIQDMGFNAMPEESFFSKIALANLYRDFSTTSGSFMRNYISVARAYRQVIGHESFVSVYSKRLGGGAPSRYNYYYNIAFMSLGALEPPLFYLDGTLAIRYGAVGTLIAECMVRSFDKQGILVNDRGEQEPWWGSTTDYDKVVNCDMFRGTGKSGSDRDKAALFPLAPALSASFRAYRAAIQKIKGDPDQLRLKGLEDYSDDQVFFMTYCLMRCNTGGKEHMCNIPVRNTKMFATVFQCPPDSPMNPNPKNKCTVLD</sequence>
<keyword evidence="7" id="KW-0482">Metalloprotease</keyword>
<proteinExistence type="inferred from homology"/>
<keyword evidence="3" id="KW-0645">Protease</keyword>
<gene>
    <name evidence="10" type="ORF">HPB48_008237</name>
</gene>
<dbReference type="Pfam" id="PF05649">
    <property type="entry name" value="Peptidase_M13_N"/>
    <property type="match status" value="1"/>
</dbReference>
<dbReference type="Gene3D" id="1.10.1380.10">
    <property type="entry name" value="Neutral endopeptidase , domain2"/>
    <property type="match status" value="1"/>
</dbReference>
<dbReference type="Pfam" id="PF01431">
    <property type="entry name" value="Peptidase_M13"/>
    <property type="match status" value="1"/>
</dbReference>
<dbReference type="InterPro" id="IPR008753">
    <property type="entry name" value="Peptidase_M13_N"/>
</dbReference>
<accession>A0A9J6H2U1</accession>
<dbReference type="SUPFAM" id="SSF55486">
    <property type="entry name" value="Metalloproteases ('zincins'), catalytic domain"/>
    <property type="match status" value="1"/>
</dbReference>
<keyword evidence="11" id="KW-1185">Reference proteome</keyword>
<dbReference type="OMA" id="RIMANPR"/>
<dbReference type="InterPro" id="IPR018497">
    <property type="entry name" value="Peptidase_M13_C"/>
</dbReference>
<dbReference type="EMBL" id="JABSTR010000011">
    <property type="protein sequence ID" value="KAH9381023.1"/>
    <property type="molecule type" value="Genomic_DNA"/>
</dbReference>
<protein>
    <submittedName>
        <fullName evidence="10">Uncharacterized protein</fullName>
    </submittedName>
</protein>
<dbReference type="InterPro" id="IPR042089">
    <property type="entry name" value="Peptidase_M13_dom_2"/>
</dbReference>
<name>A0A9J6H2U1_HAELO</name>
<comment type="similarity">
    <text evidence="2">Belongs to the peptidase M13 family.</text>
</comment>
<organism evidence="10 11">
    <name type="scientific">Haemaphysalis longicornis</name>
    <name type="common">Bush tick</name>
    <dbReference type="NCBI Taxonomy" id="44386"/>
    <lineage>
        <taxon>Eukaryota</taxon>
        <taxon>Metazoa</taxon>
        <taxon>Ecdysozoa</taxon>
        <taxon>Arthropoda</taxon>
        <taxon>Chelicerata</taxon>
        <taxon>Arachnida</taxon>
        <taxon>Acari</taxon>
        <taxon>Parasitiformes</taxon>
        <taxon>Ixodida</taxon>
        <taxon>Ixodoidea</taxon>
        <taxon>Ixodidae</taxon>
        <taxon>Haemaphysalinae</taxon>
        <taxon>Haemaphysalis</taxon>
    </lineage>
</organism>
<reference evidence="10 11" key="1">
    <citation type="journal article" date="2020" name="Cell">
        <title>Large-Scale Comparative Analyses of Tick Genomes Elucidate Their Genetic Diversity and Vector Capacities.</title>
        <authorList>
            <consortium name="Tick Genome and Microbiome Consortium (TIGMIC)"/>
            <person name="Jia N."/>
            <person name="Wang J."/>
            <person name="Shi W."/>
            <person name="Du L."/>
            <person name="Sun Y."/>
            <person name="Zhan W."/>
            <person name="Jiang J.F."/>
            <person name="Wang Q."/>
            <person name="Zhang B."/>
            <person name="Ji P."/>
            <person name="Bell-Sakyi L."/>
            <person name="Cui X.M."/>
            <person name="Yuan T.T."/>
            <person name="Jiang B.G."/>
            <person name="Yang W.F."/>
            <person name="Lam T.T."/>
            <person name="Chang Q.C."/>
            <person name="Ding S.J."/>
            <person name="Wang X.J."/>
            <person name="Zhu J.G."/>
            <person name="Ruan X.D."/>
            <person name="Zhao L."/>
            <person name="Wei J.T."/>
            <person name="Ye R.Z."/>
            <person name="Que T.C."/>
            <person name="Du C.H."/>
            <person name="Zhou Y.H."/>
            <person name="Cheng J.X."/>
            <person name="Dai P.F."/>
            <person name="Guo W.B."/>
            <person name="Han X.H."/>
            <person name="Huang E.J."/>
            <person name="Li L.F."/>
            <person name="Wei W."/>
            <person name="Gao Y.C."/>
            <person name="Liu J.Z."/>
            <person name="Shao H.Z."/>
            <person name="Wang X."/>
            <person name="Wang C.C."/>
            <person name="Yang T.C."/>
            <person name="Huo Q.B."/>
            <person name="Li W."/>
            <person name="Chen H.Y."/>
            <person name="Chen S.E."/>
            <person name="Zhou L.G."/>
            <person name="Ni X.B."/>
            <person name="Tian J.H."/>
            <person name="Sheng Y."/>
            <person name="Liu T."/>
            <person name="Pan Y.S."/>
            <person name="Xia L.Y."/>
            <person name="Li J."/>
            <person name="Zhao F."/>
            <person name="Cao W.C."/>
        </authorList>
    </citation>
    <scope>NUCLEOTIDE SEQUENCE [LARGE SCALE GENOMIC DNA]</scope>
    <source>
        <strain evidence="10">HaeL-2018</strain>
    </source>
</reference>
<dbReference type="PROSITE" id="PS51885">
    <property type="entry name" value="NEPRILYSIN"/>
    <property type="match status" value="1"/>
</dbReference>
<dbReference type="GO" id="GO:0046872">
    <property type="term" value="F:metal ion binding"/>
    <property type="evidence" value="ECO:0007669"/>
    <property type="project" value="UniProtKB-KW"/>
</dbReference>